<dbReference type="InterPro" id="IPR051553">
    <property type="entry name" value="Ran_GTPase-activating"/>
</dbReference>
<dbReference type="PRINTS" id="PR00633">
    <property type="entry name" value="RCCNDNSATION"/>
</dbReference>
<comment type="caution">
    <text evidence="2">The sequence shown here is derived from an EMBL/GenBank/DDBJ whole genome shotgun (WGS) entry which is preliminary data.</text>
</comment>
<dbReference type="AlphaFoldDB" id="S9VWY7"/>
<dbReference type="EMBL" id="ATMH01003386">
    <property type="protein sequence ID" value="EPY31576.1"/>
    <property type="molecule type" value="Genomic_DNA"/>
</dbReference>
<dbReference type="Gene3D" id="2.130.10.30">
    <property type="entry name" value="Regulator of chromosome condensation 1/beta-lactamase-inhibitor protein II"/>
    <property type="match status" value="1"/>
</dbReference>
<feature type="repeat" description="RCC1" evidence="1">
    <location>
        <begin position="117"/>
        <end position="168"/>
    </location>
</feature>
<dbReference type="InterPro" id="IPR009091">
    <property type="entry name" value="RCC1/BLIP-II"/>
</dbReference>
<name>S9VWY7_9TRYP</name>
<dbReference type="PANTHER" id="PTHR45982:SF1">
    <property type="entry name" value="REGULATOR OF CHROMOSOME CONDENSATION"/>
    <property type="match status" value="1"/>
</dbReference>
<evidence type="ECO:0008006" key="4">
    <source>
        <dbReference type="Google" id="ProtNLM"/>
    </source>
</evidence>
<keyword evidence="3" id="KW-1185">Reference proteome</keyword>
<sequence>MYFCPGVPGLHRAIVDIEEEVVDLAAGAYHFVCCTSSGAVYSFGCDNMYGQLGDGTVWQRGPLSPPRRVPGFGLPRAPVKGKAAAATVRMGPVRSPACIVAVACGESHTLLLPREGNRLYACGRGDSGQLGDGRTPLQPSCRSVRLLFGLPIASVAAAGDHSLVLLRTGRLLAF</sequence>
<dbReference type="Pfam" id="PF00415">
    <property type="entry name" value="RCC1"/>
    <property type="match status" value="1"/>
</dbReference>
<dbReference type="SUPFAM" id="SSF50985">
    <property type="entry name" value="RCC1/BLIP-II"/>
    <property type="match status" value="1"/>
</dbReference>
<dbReference type="PANTHER" id="PTHR45982">
    <property type="entry name" value="REGULATOR OF CHROMOSOME CONDENSATION"/>
    <property type="match status" value="1"/>
</dbReference>
<evidence type="ECO:0000256" key="1">
    <source>
        <dbReference type="PROSITE-ProRule" id="PRU00235"/>
    </source>
</evidence>
<dbReference type="PROSITE" id="PS00626">
    <property type="entry name" value="RCC1_2"/>
    <property type="match status" value="1"/>
</dbReference>
<dbReference type="OrthoDB" id="5981550at2759"/>
<protein>
    <recommendedName>
        <fullName evidence="4">Regulator of chromosome condensation</fullName>
    </recommendedName>
</protein>
<organism evidence="2 3">
    <name type="scientific">Strigomonas culicis</name>
    <dbReference type="NCBI Taxonomy" id="28005"/>
    <lineage>
        <taxon>Eukaryota</taxon>
        <taxon>Discoba</taxon>
        <taxon>Euglenozoa</taxon>
        <taxon>Kinetoplastea</taxon>
        <taxon>Metakinetoplastina</taxon>
        <taxon>Trypanosomatida</taxon>
        <taxon>Trypanosomatidae</taxon>
        <taxon>Strigomonadinae</taxon>
        <taxon>Strigomonas</taxon>
    </lineage>
</organism>
<dbReference type="GO" id="GO:0005737">
    <property type="term" value="C:cytoplasm"/>
    <property type="evidence" value="ECO:0007669"/>
    <property type="project" value="TreeGrafter"/>
</dbReference>
<feature type="repeat" description="RCC1" evidence="1">
    <location>
        <begin position="38"/>
        <end position="115"/>
    </location>
</feature>
<dbReference type="PROSITE" id="PS50012">
    <property type="entry name" value="RCC1_3"/>
    <property type="match status" value="2"/>
</dbReference>
<gene>
    <name evidence="2" type="ORF">STCU_03386</name>
</gene>
<proteinExistence type="predicted"/>
<accession>S9VWY7</accession>
<dbReference type="Proteomes" id="UP000015354">
    <property type="component" value="Unassembled WGS sequence"/>
</dbReference>
<dbReference type="InterPro" id="IPR000408">
    <property type="entry name" value="Reg_chr_condens"/>
</dbReference>
<reference evidence="2 3" key="1">
    <citation type="journal article" date="2013" name="PLoS ONE">
        <title>Predicting the Proteins of Angomonas deanei, Strigomonas culicis and Their Respective Endosymbionts Reveals New Aspects of the Trypanosomatidae Family.</title>
        <authorList>
            <person name="Motta M.C."/>
            <person name="Martins A.C."/>
            <person name="de Souza S.S."/>
            <person name="Catta-Preta C.M."/>
            <person name="Silva R."/>
            <person name="Klein C.C."/>
            <person name="de Almeida L.G."/>
            <person name="de Lima Cunha O."/>
            <person name="Ciapina L.P."/>
            <person name="Brocchi M."/>
            <person name="Colabardini A.C."/>
            <person name="de Araujo Lima B."/>
            <person name="Machado C.R."/>
            <person name="de Almeida Soares C.M."/>
            <person name="Probst C.M."/>
            <person name="de Menezes C.B."/>
            <person name="Thompson C.E."/>
            <person name="Bartholomeu D.C."/>
            <person name="Gradia D.F."/>
            <person name="Pavoni D.P."/>
            <person name="Grisard E.C."/>
            <person name="Fantinatti-Garboggini F."/>
            <person name="Marchini F.K."/>
            <person name="Rodrigues-Luiz G.F."/>
            <person name="Wagner G."/>
            <person name="Goldman G.H."/>
            <person name="Fietto J.L."/>
            <person name="Elias M.C."/>
            <person name="Goldman M.H."/>
            <person name="Sagot M.F."/>
            <person name="Pereira M."/>
            <person name="Stoco P.H."/>
            <person name="de Mendonca-Neto R.P."/>
            <person name="Teixeira S.M."/>
            <person name="Maciel T.E."/>
            <person name="de Oliveira Mendes T.A."/>
            <person name="Urmenyi T.P."/>
            <person name="de Souza W."/>
            <person name="Schenkman S."/>
            <person name="de Vasconcelos A.T."/>
        </authorList>
    </citation>
    <scope>NUCLEOTIDE SEQUENCE [LARGE SCALE GENOMIC DNA]</scope>
</reference>
<evidence type="ECO:0000313" key="2">
    <source>
        <dbReference type="EMBL" id="EPY31576.1"/>
    </source>
</evidence>
<evidence type="ECO:0000313" key="3">
    <source>
        <dbReference type="Proteomes" id="UP000015354"/>
    </source>
</evidence>
<dbReference type="GO" id="GO:0005085">
    <property type="term" value="F:guanyl-nucleotide exchange factor activity"/>
    <property type="evidence" value="ECO:0007669"/>
    <property type="project" value="TreeGrafter"/>
</dbReference>
<dbReference type="Pfam" id="PF13540">
    <property type="entry name" value="RCC1_2"/>
    <property type="match status" value="1"/>
</dbReference>